<evidence type="ECO:0000256" key="1">
    <source>
        <dbReference type="SAM" id="Phobius"/>
    </source>
</evidence>
<dbReference type="RefSeq" id="XP_062644046.1">
    <property type="nucleotide sequence ID" value="XM_062786050.1"/>
</dbReference>
<keyword evidence="1" id="KW-0812">Transmembrane</keyword>
<keyword evidence="1" id="KW-1133">Transmembrane helix</keyword>
<evidence type="ECO:0000313" key="3">
    <source>
        <dbReference type="Proteomes" id="UP001302602"/>
    </source>
</evidence>
<proteinExistence type="predicted"/>
<evidence type="ECO:0000313" key="2">
    <source>
        <dbReference type="EMBL" id="KAK4120275.1"/>
    </source>
</evidence>
<protein>
    <submittedName>
        <fullName evidence="2">Uncharacterized protein</fullName>
    </submittedName>
</protein>
<sequence length="188" mass="21005">MNNMVQLAAFDSRPPTRMISRTRWIPCSGASTTGITGFQGLALKLLIRNLKRSGDSLGKMDAALHRLKGRFRITMGWSTPTTSRNAGRSTTEEAVWAQVRLVRVMSGTGRSCSYWFTNELQWSLSALLSPWVNWFRTQTQHLSRSALDCFAAVNRQVVSVPITASPKAALWVSFFSTIFLILVWVSSC</sequence>
<reference evidence="2" key="2">
    <citation type="submission" date="2023-05" db="EMBL/GenBank/DDBJ databases">
        <authorList>
            <consortium name="Lawrence Berkeley National Laboratory"/>
            <person name="Steindorff A."/>
            <person name="Hensen N."/>
            <person name="Bonometti L."/>
            <person name="Westerberg I."/>
            <person name="Brannstrom I.O."/>
            <person name="Guillou S."/>
            <person name="Cros-Aarteil S."/>
            <person name="Calhoun S."/>
            <person name="Haridas S."/>
            <person name="Kuo A."/>
            <person name="Mondo S."/>
            <person name="Pangilinan J."/>
            <person name="Riley R."/>
            <person name="Labutti K."/>
            <person name="Andreopoulos B."/>
            <person name="Lipzen A."/>
            <person name="Chen C."/>
            <person name="Yanf M."/>
            <person name="Daum C."/>
            <person name="Ng V."/>
            <person name="Clum A."/>
            <person name="Ohm R."/>
            <person name="Martin F."/>
            <person name="Silar P."/>
            <person name="Natvig D."/>
            <person name="Lalanne C."/>
            <person name="Gautier V."/>
            <person name="Ament-Velasquez S.L."/>
            <person name="Kruys A."/>
            <person name="Hutchinson M.I."/>
            <person name="Powell A.J."/>
            <person name="Barry K."/>
            <person name="Miller A.N."/>
            <person name="Grigoriev I.V."/>
            <person name="Debuchy R."/>
            <person name="Gladieux P."/>
            <person name="Thoren M.H."/>
            <person name="Johannesson H."/>
        </authorList>
    </citation>
    <scope>NUCLEOTIDE SEQUENCE</scope>
    <source>
        <strain evidence="2">CBS 731.68</strain>
    </source>
</reference>
<dbReference type="GeneID" id="87822816"/>
<name>A0AAN6YZS4_9PEZI</name>
<feature type="transmembrane region" description="Helical" evidence="1">
    <location>
        <begin position="168"/>
        <end position="185"/>
    </location>
</feature>
<organism evidence="2 3">
    <name type="scientific">Parathielavia appendiculata</name>
    <dbReference type="NCBI Taxonomy" id="2587402"/>
    <lineage>
        <taxon>Eukaryota</taxon>
        <taxon>Fungi</taxon>
        <taxon>Dikarya</taxon>
        <taxon>Ascomycota</taxon>
        <taxon>Pezizomycotina</taxon>
        <taxon>Sordariomycetes</taxon>
        <taxon>Sordariomycetidae</taxon>
        <taxon>Sordariales</taxon>
        <taxon>Chaetomiaceae</taxon>
        <taxon>Parathielavia</taxon>
    </lineage>
</organism>
<keyword evidence="3" id="KW-1185">Reference proteome</keyword>
<comment type="caution">
    <text evidence="2">The sequence shown here is derived from an EMBL/GenBank/DDBJ whole genome shotgun (WGS) entry which is preliminary data.</text>
</comment>
<keyword evidence="1" id="KW-0472">Membrane</keyword>
<dbReference type="Proteomes" id="UP001302602">
    <property type="component" value="Unassembled WGS sequence"/>
</dbReference>
<dbReference type="EMBL" id="MU853240">
    <property type="protein sequence ID" value="KAK4120275.1"/>
    <property type="molecule type" value="Genomic_DNA"/>
</dbReference>
<dbReference type="AlphaFoldDB" id="A0AAN6YZS4"/>
<gene>
    <name evidence="2" type="ORF">N657DRAFT_165618</name>
</gene>
<accession>A0AAN6YZS4</accession>
<reference evidence="2" key="1">
    <citation type="journal article" date="2023" name="Mol. Phylogenet. Evol.">
        <title>Genome-scale phylogeny and comparative genomics of the fungal order Sordariales.</title>
        <authorList>
            <person name="Hensen N."/>
            <person name="Bonometti L."/>
            <person name="Westerberg I."/>
            <person name="Brannstrom I.O."/>
            <person name="Guillou S."/>
            <person name="Cros-Aarteil S."/>
            <person name="Calhoun S."/>
            <person name="Haridas S."/>
            <person name="Kuo A."/>
            <person name="Mondo S."/>
            <person name="Pangilinan J."/>
            <person name="Riley R."/>
            <person name="LaButti K."/>
            <person name="Andreopoulos B."/>
            <person name="Lipzen A."/>
            <person name="Chen C."/>
            <person name="Yan M."/>
            <person name="Daum C."/>
            <person name="Ng V."/>
            <person name="Clum A."/>
            <person name="Steindorff A."/>
            <person name="Ohm R.A."/>
            <person name="Martin F."/>
            <person name="Silar P."/>
            <person name="Natvig D.O."/>
            <person name="Lalanne C."/>
            <person name="Gautier V."/>
            <person name="Ament-Velasquez S.L."/>
            <person name="Kruys A."/>
            <person name="Hutchinson M.I."/>
            <person name="Powell A.J."/>
            <person name="Barry K."/>
            <person name="Miller A.N."/>
            <person name="Grigoriev I.V."/>
            <person name="Debuchy R."/>
            <person name="Gladieux P."/>
            <person name="Hiltunen Thoren M."/>
            <person name="Johannesson H."/>
        </authorList>
    </citation>
    <scope>NUCLEOTIDE SEQUENCE</scope>
    <source>
        <strain evidence="2">CBS 731.68</strain>
    </source>
</reference>